<name>A0ABW5DDW1_9HYPH</name>
<feature type="region of interest" description="Disordered" evidence="1">
    <location>
        <begin position="1"/>
        <end position="80"/>
    </location>
</feature>
<evidence type="ECO:0000256" key="2">
    <source>
        <dbReference type="SAM" id="Phobius"/>
    </source>
</evidence>
<feature type="transmembrane region" description="Helical" evidence="2">
    <location>
        <begin position="91"/>
        <end position="110"/>
    </location>
</feature>
<comment type="caution">
    <text evidence="3">The sequence shown here is derived from an EMBL/GenBank/DDBJ whole genome shotgun (WGS) entry which is preliminary data.</text>
</comment>
<keyword evidence="4" id="KW-1185">Reference proteome</keyword>
<protein>
    <submittedName>
        <fullName evidence="3">Uncharacterized protein</fullName>
    </submittedName>
</protein>
<keyword evidence="2" id="KW-0812">Transmembrane</keyword>
<dbReference type="Proteomes" id="UP001597373">
    <property type="component" value="Unassembled WGS sequence"/>
</dbReference>
<evidence type="ECO:0000313" key="3">
    <source>
        <dbReference type="EMBL" id="MFD2258705.1"/>
    </source>
</evidence>
<evidence type="ECO:0000313" key="4">
    <source>
        <dbReference type="Proteomes" id="UP001597373"/>
    </source>
</evidence>
<keyword evidence="2" id="KW-0472">Membrane</keyword>
<accession>A0ABW5DDW1</accession>
<keyword evidence="2" id="KW-1133">Transmembrane helix</keyword>
<evidence type="ECO:0000256" key="1">
    <source>
        <dbReference type="SAM" id="MobiDB-lite"/>
    </source>
</evidence>
<sequence length="112" mass="11856">MTVIRDKATPARQAAQTRGRIQKGLDGDKVPGFDPAAAPLETDAEAGGSSDPLPPETPSDTPRTNRDAHASSHAEAMRPIEGAVQPRAVSVWWFLLAIVAIGVAFGLLFLRT</sequence>
<reference evidence="4" key="1">
    <citation type="journal article" date="2019" name="Int. J. Syst. Evol. Microbiol.">
        <title>The Global Catalogue of Microorganisms (GCM) 10K type strain sequencing project: providing services to taxonomists for standard genome sequencing and annotation.</title>
        <authorList>
            <consortium name="The Broad Institute Genomics Platform"/>
            <consortium name="The Broad Institute Genome Sequencing Center for Infectious Disease"/>
            <person name="Wu L."/>
            <person name="Ma J."/>
        </authorList>
    </citation>
    <scope>NUCLEOTIDE SEQUENCE [LARGE SCALE GENOMIC DNA]</scope>
    <source>
        <strain evidence="4">KCTC 23707</strain>
    </source>
</reference>
<organism evidence="3 4">
    <name type="scientific">Chelativorans composti</name>
    <dbReference type="NCBI Taxonomy" id="768533"/>
    <lineage>
        <taxon>Bacteria</taxon>
        <taxon>Pseudomonadati</taxon>
        <taxon>Pseudomonadota</taxon>
        <taxon>Alphaproteobacteria</taxon>
        <taxon>Hyphomicrobiales</taxon>
        <taxon>Phyllobacteriaceae</taxon>
        <taxon>Chelativorans</taxon>
    </lineage>
</organism>
<proteinExistence type="predicted"/>
<feature type="compositionally biased region" description="Basic and acidic residues" evidence="1">
    <location>
        <begin position="63"/>
        <end position="78"/>
    </location>
</feature>
<dbReference type="RefSeq" id="WP_345097862.1">
    <property type="nucleotide sequence ID" value="NZ_BAABGS010000009.1"/>
</dbReference>
<dbReference type="EMBL" id="JBHUIR010000010">
    <property type="protein sequence ID" value="MFD2258705.1"/>
    <property type="molecule type" value="Genomic_DNA"/>
</dbReference>
<gene>
    <name evidence="3" type="ORF">ACFSMZ_02840</name>
</gene>